<feature type="domain" description="EAL" evidence="7">
    <location>
        <begin position="813"/>
        <end position="1067"/>
    </location>
</feature>
<protein>
    <recommendedName>
        <fullName evidence="2">cyclic-guanylate-specific phosphodiesterase</fullName>
        <ecNumber evidence="2">3.1.4.52</ecNumber>
    </recommendedName>
</protein>
<dbReference type="PANTHER" id="PTHR44757">
    <property type="entry name" value="DIGUANYLATE CYCLASE DGCP"/>
    <property type="match status" value="1"/>
</dbReference>
<keyword evidence="3" id="KW-0973">c-di-GMP</keyword>
<feature type="domain" description="GGDEF" evidence="8">
    <location>
        <begin position="671"/>
        <end position="804"/>
    </location>
</feature>
<dbReference type="InterPro" id="IPR000700">
    <property type="entry name" value="PAS-assoc_C"/>
</dbReference>
<dbReference type="GO" id="GO:0071732">
    <property type="term" value="P:cellular response to nitric oxide"/>
    <property type="evidence" value="ECO:0007669"/>
    <property type="project" value="UniProtKB-ARBA"/>
</dbReference>
<gene>
    <name evidence="9" type="ORF">E4680_09435</name>
</gene>
<dbReference type="SMART" id="SM00052">
    <property type="entry name" value="EAL"/>
    <property type="match status" value="1"/>
</dbReference>
<dbReference type="PROSITE" id="PS50887">
    <property type="entry name" value="GGDEF"/>
    <property type="match status" value="1"/>
</dbReference>
<dbReference type="PROSITE" id="PS50112">
    <property type="entry name" value="PAS"/>
    <property type="match status" value="4"/>
</dbReference>
<dbReference type="NCBIfam" id="TIGR00254">
    <property type="entry name" value="GGDEF"/>
    <property type="match status" value="1"/>
</dbReference>
<evidence type="ECO:0000259" key="8">
    <source>
        <dbReference type="PROSITE" id="PS50887"/>
    </source>
</evidence>
<dbReference type="Proteomes" id="UP000297890">
    <property type="component" value="Unassembled WGS sequence"/>
</dbReference>
<dbReference type="AlphaFoldDB" id="A0A4Z0FA06"/>
<accession>A0A4Z0FA06</accession>
<dbReference type="Pfam" id="PF00990">
    <property type="entry name" value="GGDEF"/>
    <property type="match status" value="1"/>
</dbReference>
<evidence type="ECO:0000259" key="6">
    <source>
        <dbReference type="PROSITE" id="PS50113"/>
    </source>
</evidence>
<dbReference type="Gene3D" id="3.20.20.450">
    <property type="entry name" value="EAL domain"/>
    <property type="match status" value="1"/>
</dbReference>
<dbReference type="Gene3D" id="3.30.450.20">
    <property type="entry name" value="PAS domain"/>
    <property type="match status" value="5"/>
</dbReference>
<dbReference type="InterPro" id="IPR035919">
    <property type="entry name" value="EAL_sf"/>
</dbReference>
<proteinExistence type="predicted"/>
<evidence type="ECO:0000259" key="5">
    <source>
        <dbReference type="PROSITE" id="PS50112"/>
    </source>
</evidence>
<dbReference type="Pfam" id="PF13426">
    <property type="entry name" value="PAS_9"/>
    <property type="match status" value="3"/>
</dbReference>
<dbReference type="InterPro" id="IPR000014">
    <property type="entry name" value="PAS"/>
</dbReference>
<feature type="domain" description="PAC" evidence="6">
    <location>
        <begin position="587"/>
        <end position="639"/>
    </location>
</feature>
<dbReference type="InterPro" id="IPR000160">
    <property type="entry name" value="GGDEF_dom"/>
</dbReference>
<dbReference type="Pfam" id="PF13188">
    <property type="entry name" value="PAS_8"/>
    <property type="match status" value="1"/>
</dbReference>
<feature type="domain" description="PAS" evidence="5">
    <location>
        <begin position="19"/>
        <end position="75"/>
    </location>
</feature>
<evidence type="ECO:0000256" key="2">
    <source>
        <dbReference type="ARBA" id="ARBA00012282"/>
    </source>
</evidence>
<evidence type="ECO:0000259" key="7">
    <source>
        <dbReference type="PROSITE" id="PS50883"/>
    </source>
</evidence>
<reference evidence="9 10" key="1">
    <citation type="journal article" date="2019" name="ISME J.">
        <title>Candidatus Macondimonas diazotrophica, a novel gammaproteobacterial genus dominating crude-oil-contaminated coastal sediments.</title>
        <authorList>
            <person name="Karthikeyan S."/>
            <person name="Konstantinidis K."/>
        </authorList>
    </citation>
    <scope>NUCLEOTIDE SEQUENCE [LARGE SCALE GENOMIC DNA]</scope>
    <source>
        <strain evidence="9 10">KTK01</strain>
    </source>
</reference>
<dbReference type="InterPro" id="IPR001633">
    <property type="entry name" value="EAL_dom"/>
</dbReference>
<dbReference type="SMART" id="SM00267">
    <property type="entry name" value="GGDEF"/>
    <property type="match status" value="1"/>
</dbReference>
<dbReference type="InterPro" id="IPR043128">
    <property type="entry name" value="Rev_trsase/Diguanyl_cyclase"/>
</dbReference>
<comment type="cofactor">
    <cofactor evidence="1">
        <name>Mg(2+)</name>
        <dbReference type="ChEBI" id="CHEBI:18420"/>
    </cofactor>
</comment>
<name>A0A4Z0FA06_9GAMM</name>
<dbReference type="PROSITE" id="PS50113">
    <property type="entry name" value="PAC"/>
    <property type="match status" value="3"/>
</dbReference>
<dbReference type="InterPro" id="IPR052155">
    <property type="entry name" value="Biofilm_reg_signaling"/>
</dbReference>
<dbReference type="SMART" id="SM00091">
    <property type="entry name" value="PAS"/>
    <property type="match status" value="5"/>
</dbReference>
<feature type="domain" description="PAS" evidence="5">
    <location>
        <begin position="520"/>
        <end position="572"/>
    </location>
</feature>
<dbReference type="GO" id="GO:0071111">
    <property type="term" value="F:cyclic-guanylate-specific phosphodiesterase activity"/>
    <property type="evidence" value="ECO:0007669"/>
    <property type="project" value="UniProtKB-EC"/>
</dbReference>
<keyword evidence="10" id="KW-1185">Reference proteome</keyword>
<dbReference type="FunFam" id="3.30.70.270:FF:000001">
    <property type="entry name" value="Diguanylate cyclase domain protein"/>
    <property type="match status" value="1"/>
</dbReference>
<comment type="catalytic activity">
    <reaction evidence="4">
        <text>3',3'-c-di-GMP + H2O = 5'-phosphoguanylyl(3'-&gt;5')guanosine + H(+)</text>
        <dbReference type="Rhea" id="RHEA:24902"/>
        <dbReference type="ChEBI" id="CHEBI:15377"/>
        <dbReference type="ChEBI" id="CHEBI:15378"/>
        <dbReference type="ChEBI" id="CHEBI:58754"/>
        <dbReference type="ChEBI" id="CHEBI:58805"/>
        <dbReference type="EC" id="3.1.4.52"/>
    </reaction>
    <physiologicalReaction direction="left-to-right" evidence="4">
        <dbReference type="Rhea" id="RHEA:24903"/>
    </physiologicalReaction>
</comment>
<dbReference type="Pfam" id="PF08448">
    <property type="entry name" value="PAS_4"/>
    <property type="match status" value="1"/>
</dbReference>
<feature type="domain" description="PAC" evidence="6">
    <location>
        <begin position="338"/>
        <end position="393"/>
    </location>
</feature>
<dbReference type="PANTHER" id="PTHR44757:SF2">
    <property type="entry name" value="BIOFILM ARCHITECTURE MAINTENANCE PROTEIN MBAA"/>
    <property type="match status" value="1"/>
</dbReference>
<dbReference type="EC" id="3.1.4.52" evidence="2"/>
<feature type="domain" description="PAC" evidence="6">
    <location>
        <begin position="215"/>
        <end position="269"/>
    </location>
</feature>
<evidence type="ECO:0000313" key="9">
    <source>
        <dbReference type="EMBL" id="TFZ82225.1"/>
    </source>
</evidence>
<comment type="caution">
    <text evidence="9">The sequence shown here is derived from an EMBL/GenBank/DDBJ whole genome shotgun (WGS) entry which is preliminary data.</text>
</comment>
<dbReference type="InterPro" id="IPR001610">
    <property type="entry name" value="PAC"/>
</dbReference>
<evidence type="ECO:0000256" key="1">
    <source>
        <dbReference type="ARBA" id="ARBA00001946"/>
    </source>
</evidence>
<dbReference type="SUPFAM" id="SSF55073">
    <property type="entry name" value="Nucleotide cyclase"/>
    <property type="match status" value="1"/>
</dbReference>
<dbReference type="SMART" id="SM00086">
    <property type="entry name" value="PAC"/>
    <property type="match status" value="4"/>
</dbReference>
<dbReference type="SUPFAM" id="SSF55785">
    <property type="entry name" value="PYP-like sensor domain (PAS domain)"/>
    <property type="match status" value="5"/>
</dbReference>
<dbReference type="EMBL" id="SRIO01000011">
    <property type="protein sequence ID" value="TFZ82225.1"/>
    <property type="molecule type" value="Genomic_DNA"/>
</dbReference>
<dbReference type="SUPFAM" id="SSF141868">
    <property type="entry name" value="EAL domain-like"/>
    <property type="match status" value="1"/>
</dbReference>
<feature type="domain" description="PAS" evidence="5">
    <location>
        <begin position="270"/>
        <end position="340"/>
    </location>
</feature>
<evidence type="ECO:0000313" key="10">
    <source>
        <dbReference type="Proteomes" id="UP000297890"/>
    </source>
</evidence>
<dbReference type="Pfam" id="PF00563">
    <property type="entry name" value="EAL"/>
    <property type="match status" value="1"/>
</dbReference>
<evidence type="ECO:0000256" key="4">
    <source>
        <dbReference type="ARBA" id="ARBA00051114"/>
    </source>
</evidence>
<dbReference type="InterPro" id="IPR013656">
    <property type="entry name" value="PAS_4"/>
</dbReference>
<dbReference type="InterPro" id="IPR035965">
    <property type="entry name" value="PAS-like_dom_sf"/>
</dbReference>
<feature type="domain" description="PAS" evidence="5">
    <location>
        <begin position="394"/>
        <end position="464"/>
    </location>
</feature>
<dbReference type="CDD" id="cd01948">
    <property type="entry name" value="EAL"/>
    <property type="match status" value="1"/>
</dbReference>
<dbReference type="PROSITE" id="PS50883">
    <property type="entry name" value="EAL"/>
    <property type="match status" value="1"/>
</dbReference>
<evidence type="ECO:0000256" key="3">
    <source>
        <dbReference type="ARBA" id="ARBA00022636"/>
    </source>
</evidence>
<organism evidence="9 10">
    <name type="scientific">Candidatus Macondimonas diazotrophica</name>
    <dbReference type="NCBI Taxonomy" id="2305248"/>
    <lineage>
        <taxon>Bacteria</taxon>
        <taxon>Pseudomonadati</taxon>
        <taxon>Pseudomonadota</taxon>
        <taxon>Gammaproteobacteria</taxon>
        <taxon>Chromatiales</taxon>
        <taxon>Ectothiorhodospiraceae</taxon>
        <taxon>Candidatus Macondimonas</taxon>
    </lineage>
</organism>
<dbReference type="CDD" id="cd00130">
    <property type="entry name" value="PAS"/>
    <property type="match status" value="5"/>
</dbReference>
<dbReference type="OrthoDB" id="7053140at2"/>
<dbReference type="InterPro" id="IPR029787">
    <property type="entry name" value="Nucleotide_cyclase"/>
</dbReference>
<dbReference type="NCBIfam" id="TIGR00229">
    <property type="entry name" value="sensory_box"/>
    <property type="match status" value="5"/>
</dbReference>
<sequence>MNARSRPRRSSPHLSHGNALAPFKLLADESFDGVLVADTEGRIITANNHACQILRYAHDALLGLTLADILDCSDPRTERLHESWQNHRPFQGDLYLRTRIGARLPATVQCRLHLDRDTPLATTLVFRDESVRAELDNQQKLLLGAIDRLSDAILVISPRLSKHRGPRIRFANRAFQRITGETSSTCAGKDLQQIFTAASNQPSVDRIASAIDTEQSCFVRLEGEDSSGYPYCLEMNVQPVAWEDGKIHSYIALGRDITEERRSVQRLLESEQRFRAIFDQNPAAIFVADLMGNITSCNNAAAAMAGVRPGAVKNVIFTDLLHADDHSRAFKAFIGACKGDTHRLFLCGKTARGQLLDIDVTIVPIVVEDQVIGLTAVVVDITEQVQAQKKLKESEETYRALFDQNPSPIFVTDTDGRITSSNAAAGTLAACAPGDLIGLPFDTLIDTQKNSEIWQAFRDALHGEMRHLVTRGIRRDGIHRDIECTLVPIVVSGESKGVTCIATDITELRKAEEGLRLSAKAMESLAEALTITDLGMRIVSVNKAFTDITGYHEAEIRGTSPFDLMTDSNDPELIGTIPERIADIGHWQGEMWLARKSGDEYPVLMTVSAVYNEASICTHYVTVFTDISQYKRYEERLEFMAHHDYLTHLPNRALFQERVEDAIARTVRHHRLVSVLFIDLDQFKSINDSLGHGIGDALLMKVASRVQALLRHTDTVARLGGDEFAVLLEDLKKPEEVMQVADKLIAAFESPFEVEGYELFTSASIGIVCYPDDGEDAATLLKKADAAMYQAKDYGRNNYRFFSPEINTKAHEYLILANNLRYALERNEFRLHYQPLIELATGTLCGVEALIRWQHPELGLVSPATFIPVAEATGMINQIGTWVLRTACRQAKQWQMAGYEPIRVAVNLSARQFRDSGLAETLSQILAETSLEGRWLELEVTESMMMENPTRVKETMHALKQKEVSIAIDDFGTGYSSLSYLKEFPFDFIKIDRSFIMGVPESKSDMSITKTIIAMAKSLGITVIAEGVETPGQASYLLEQGCDEGQGYLFSKPVPAEHLESLLRKKTGRNAPTR</sequence>
<dbReference type="Gene3D" id="3.30.70.270">
    <property type="match status" value="1"/>
</dbReference>
<dbReference type="CDD" id="cd01949">
    <property type="entry name" value="GGDEF"/>
    <property type="match status" value="1"/>
</dbReference>
<dbReference type="FunFam" id="3.20.20.450:FF:000001">
    <property type="entry name" value="Cyclic di-GMP phosphodiesterase yahA"/>
    <property type="match status" value="1"/>
</dbReference>